<organism evidence="2 3">
    <name type="scientific">Flagellimonas lutimaris</name>
    <dbReference type="NCBI Taxonomy" id="475082"/>
    <lineage>
        <taxon>Bacteria</taxon>
        <taxon>Pseudomonadati</taxon>
        <taxon>Bacteroidota</taxon>
        <taxon>Flavobacteriia</taxon>
        <taxon>Flavobacteriales</taxon>
        <taxon>Flavobacteriaceae</taxon>
        <taxon>Flagellimonas</taxon>
    </lineage>
</organism>
<evidence type="ECO:0000313" key="3">
    <source>
        <dbReference type="Proteomes" id="UP000266067"/>
    </source>
</evidence>
<accession>A0A3A1N4H1</accession>
<dbReference type="AlphaFoldDB" id="A0A3A1N4H1"/>
<proteinExistence type="predicted"/>
<reference evidence="2 3" key="1">
    <citation type="submission" date="2018-08" db="EMBL/GenBank/DDBJ databases">
        <title>Proposal of Muricauda 72 sp.nov. and Muricauda NH166 sp.nov., isolated from seawater.</title>
        <authorList>
            <person name="Cheng H."/>
            <person name="Wu Y.-H."/>
            <person name="Guo L.-L."/>
            <person name="Xu X.-W."/>
        </authorList>
    </citation>
    <scope>NUCLEOTIDE SEQUENCE [LARGE SCALE GENOMIC DNA]</scope>
    <source>
        <strain evidence="2 3">KCTC 22173</strain>
    </source>
</reference>
<dbReference type="InterPro" id="IPR040556">
    <property type="entry name" value="pP_pnuc_1"/>
</dbReference>
<evidence type="ECO:0000313" key="2">
    <source>
        <dbReference type="EMBL" id="RIV31593.1"/>
    </source>
</evidence>
<dbReference type="Pfam" id="PF18165">
    <property type="entry name" value="pP_pnuc_1"/>
    <property type="match status" value="1"/>
</dbReference>
<dbReference type="OrthoDB" id="1413736at2"/>
<keyword evidence="3" id="KW-1185">Reference proteome</keyword>
<feature type="domain" description="Predicted pPIWI-associating nuclease" evidence="1">
    <location>
        <begin position="142"/>
        <end position="267"/>
    </location>
</feature>
<dbReference type="Proteomes" id="UP000266067">
    <property type="component" value="Unassembled WGS sequence"/>
</dbReference>
<gene>
    <name evidence="2" type="ORF">D2V08_13855</name>
</gene>
<evidence type="ECO:0000259" key="1">
    <source>
        <dbReference type="Pfam" id="PF18165"/>
    </source>
</evidence>
<protein>
    <recommendedName>
        <fullName evidence="1">Predicted pPIWI-associating nuclease domain-containing protein</fullName>
    </recommendedName>
</protein>
<sequence>MDKMSKLKGMNSKLIEMGKIADRFALPESVQRMIDTQNKFKSLLPKIEIPTYIFQKFDIPKFKPLLNSELLESLRNIGNIGERLKNNPELQFGFITDLEILNLKSAEEFKESLVTNLTDEDIKTKEEILAENLVPYLEKLGLDNLWYGANHALENNSNPDRLRHCLISLRTILEYLIDDILAPIEKLKDEEMFEKEFMKYKNGKQKLIHVRIKREQKIEFFTSQFEYGMLEDFTKNEIKYVCDCYSILCNVHQPNVGITENQVRSLKVKTGITIWLLAYLNEIISE</sequence>
<name>A0A3A1N4H1_9FLAO</name>
<comment type="caution">
    <text evidence="2">The sequence shown here is derived from an EMBL/GenBank/DDBJ whole genome shotgun (WGS) entry which is preliminary data.</text>
</comment>
<dbReference type="EMBL" id="QXFH01000076">
    <property type="protein sequence ID" value="RIV31593.1"/>
    <property type="molecule type" value="Genomic_DNA"/>
</dbReference>